<proteinExistence type="predicted"/>
<keyword evidence="1" id="KW-0812">Transmembrane</keyword>
<dbReference type="Pfam" id="PF05437">
    <property type="entry name" value="AzlD"/>
    <property type="match status" value="1"/>
</dbReference>
<dbReference type="RefSeq" id="WP_131922996.1">
    <property type="nucleotide sequence ID" value="NZ_SMAG01000001.1"/>
</dbReference>
<organism evidence="2 3">
    <name type="scientific">Hazenella coriacea</name>
    <dbReference type="NCBI Taxonomy" id="1179467"/>
    <lineage>
        <taxon>Bacteria</taxon>
        <taxon>Bacillati</taxon>
        <taxon>Bacillota</taxon>
        <taxon>Bacilli</taxon>
        <taxon>Bacillales</taxon>
        <taxon>Thermoactinomycetaceae</taxon>
        <taxon>Hazenella</taxon>
    </lineage>
</organism>
<evidence type="ECO:0000313" key="2">
    <source>
        <dbReference type="EMBL" id="TCS96595.1"/>
    </source>
</evidence>
<keyword evidence="1" id="KW-1133">Transmembrane helix</keyword>
<reference evidence="2 3" key="1">
    <citation type="submission" date="2019-03" db="EMBL/GenBank/DDBJ databases">
        <title>Genomic Encyclopedia of Type Strains, Phase IV (KMG-IV): sequencing the most valuable type-strain genomes for metagenomic binning, comparative biology and taxonomic classification.</title>
        <authorList>
            <person name="Goeker M."/>
        </authorList>
    </citation>
    <scope>NUCLEOTIDE SEQUENCE [LARGE SCALE GENOMIC DNA]</scope>
    <source>
        <strain evidence="2 3">DSM 45707</strain>
    </source>
</reference>
<evidence type="ECO:0000256" key="1">
    <source>
        <dbReference type="SAM" id="Phobius"/>
    </source>
</evidence>
<dbReference type="Proteomes" id="UP000294937">
    <property type="component" value="Unassembled WGS sequence"/>
</dbReference>
<dbReference type="InterPro" id="IPR008407">
    <property type="entry name" value="Brnchd-chn_aa_trnsp_AzlD"/>
</dbReference>
<feature type="transmembrane region" description="Helical" evidence="1">
    <location>
        <begin position="41"/>
        <end position="60"/>
    </location>
</feature>
<keyword evidence="1" id="KW-0472">Membrane</keyword>
<keyword evidence="3" id="KW-1185">Reference proteome</keyword>
<dbReference type="OrthoDB" id="7870017at2"/>
<feature type="transmembrane region" description="Helical" evidence="1">
    <location>
        <begin position="7"/>
        <end position="29"/>
    </location>
</feature>
<name>A0A4R3LBK7_9BACL</name>
<feature type="transmembrane region" description="Helical" evidence="1">
    <location>
        <begin position="72"/>
        <end position="104"/>
    </location>
</feature>
<evidence type="ECO:0000313" key="3">
    <source>
        <dbReference type="Proteomes" id="UP000294937"/>
    </source>
</evidence>
<sequence length="108" mass="12151">MEIRLDILLMIFGGAMVTFVPRVFPLVVLSKIHLPNWIISWLKHIPVAIMAALLAQELLIPNQEFTYFSGNLRLVAAIPTILIAVFTRSLLATVMVGVVSMMLLRFLF</sequence>
<protein>
    <submittedName>
        <fullName evidence="2">Branched-subunit amino acid transport protein</fullName>
    </submittedName>
</protein>
<gene>
    <name evidence="2" type="ORF">EDD58_101231</name>
</gene>
<dbReference type="AlphaFoldDB" id="A0A4R3LBK7"/>
<accession>A0A4R3LBK7</accession>
<dbReference type="EMBL" id="SMAG01000001">
    <property type="protein sequence ID" value="TCS96595.1"/>
    <property type="molecule type" value="Genomic_DNA"/>
</dbReference>
<comment type="caution">
    <text evidence="2">The sequence shown here is derived from an EMBL/GenBank/DDBJ whole genome shotgun (WGS) entry which is preliminary data.</text>
</comment>